<dbReference type="EMBL" id="CP001324">
    <property type="protein sequence ID" value="ACO62025.1"/>
    <property type="molecule type" value="Genomic_DNA"/>
</dbReference>
<feature type="domain" description="Deacetylase sirtuin-type" evidence="8">
    <location>
        <begin position="32"/>
        <end position="278"/>
    </location>
</feature>
<feature type="active site" description="Proton acceptor" evidence="7">
    <location>
        <position position="140"/>
    </location>
</feature>
<dbReference type="GO" id="GO:0005634">
    <property type="term" value="C:nucleus"/>
    <property type="evidence" value="ECO:0007669"/>
    <property type="project" value="TreeGrafter"/>
</dbReference>
<keyword evidence="5" id="KW-0520">NAD</keyword>
<evidence type="ECO:0000259" key="8">
    <source>
        <dbReference type="PROSITE" id="PS50305"/>
    </source>
</evidence>
<evidence type="ECO:0000256" key="1">
    <source>
        <dbReference type="ARBA" id="ARBA00012928"/>
    </source>
</evidence>
<comment type="similarity">
    <text evidence="6">Belongs to the sirtuin family. Class IV subfamily.</text>
</comment>
<dbReference type="AlphaFoldDB" id="C1E339"/>
<dbReference type="RefSeq" id="XP_002500767.1">
    <property type="nucleotide sequence ID" value="XM_002500721.1"/>
</dbReference>
<dbReference type="GO" id="GO:0003714">
    <property type="term" value="F:transcription corepressor activity"/>
    <property type="evidence" value="ECO:0007669"/>
    <property type="project" value="TreeGrafter"/>
</dbReference>
<evidence type="ECO:0000256" key="4">
    <source>
        <dbReference type="ARBA" id="ARBA00022833"/>
    </source>
</evidence>
<dbReference type="InterPro" id="IPR050134">
    <property type="entry name" value="NAD-dep_sirtuin_deacylases"/>
</dbReference>
<dbReference type="STRING" id="296587.C1E339"/>
<name>C1E339_MICCC</name>
<sequence>MAGTSLGYAERLSWRDDVGGTLGDPELSEPDADDLERKIDRLAELFRDAKEGVVVHTGAGISTSAGIPDFRGPKGVWTLQKKGEPIPPAKCSFDRARPTPTHMALVELQRAGFVRYLVSCNVDCLHIRSGFPRDRLAELHGNCFAERCDACGSEYIRDFEMPSVGFKPTGRRCVAVKGKRRCSGQLRDQVLDWDDALPPKELRAAERHSREASLSLVLGSSLQIIPSCNLPLKTVRGGKGKLAIVNLQKTGKDKKADVVIHEKTDIVMAGLMRRLGLAIPEYVHSDTKRQWDKTFRPLKVDEEDSAKRARVK</sequence>
<dbReference type="Proteomes" id="UP000002009">
    <property type="component" value="Chromosome 3"/>
</dbReference>
<proteinExistence type="inferred from homology"/>
<keyword evidence="3 7" id="KW-0479">Metal-binding</keyword>
<protein>
    <recommendedName>
        <fullName evidence="1">protein acetyllysine N-acetyltransferase</fullName>
        <ecNumber evidence="1">2.3.1.286</ecNumber>
    </recommendedName>
</protein>
<dbReference type="Gene3D" id="3.40.50.1220">
    <property type="entry name" value="TPP-binding domain"/>
    <property type="match status" value="1"/>
</dbReference>
<dbReference type="KEGG" id="mis:MICPUN_57468"/>
<dbReference type="PROSITE" id="PS50305">
    <property type="entry name" value="SIRTUIN"/>
    <property type="match status" value="1"/>
</dbReference>
<dbReference type="GO" id="GO:0070403">
    <property type="term" value="F:NAD+ binding"/>
    <property type="evidence" value="ECO:0007669"/>
    <property type="project" value="InterPro"/>
</dbReference>
<dbReference type="EC" id="2.3.1.286" evidence="1"/>
<evidence type="ECO:0000256" key="2">
    <source>
        <dbReference type="ARBA" id="ARBA00022679"/>
    </source>
</evidence>
<dbReference type="FunFam" id="3.40.50.1220:FF:000038">
    <property type="entry name" value="NAD-dependent protein deacetylase sirtuin-6 isoform X2"/>
    <property type="match status" value="1"/>
</dbReference>
<dbReference type="PANTHER" id="PTHR11085:SF12">
    <property type="entry name" value="NAD-DEPENDENT PROTEIN DEACYLASE SIRTUIN-6"/>
    <property type="match status" value="1"/>
</dbReference>
<accession>C1E339</accession>
<dbReference type="InterPro" id="IPR029035">
    <property type="entry name" value="DHS-like_NAD/FAD-binding_dom"/>
</dbReference>
<dbReference type="FunCoup" id="C1E339">
    <property type="interactions" value="1367"/>
</dbReference>
<dbReference type="GO" id="GO:0046872">
    <property type="term" value="F:metal ion binding"/>
    <property type="evidence" value="ECO:0007669"/>
    <property type="project" value="UniProtKB-KW"/>
</dbReference>
<dbReference type="GeneID" id="8242381"/>
<reference evidence="9 10" key="1">
    <citation type="journal article" date="2009" name="Science">
        <title>Green evolution and dynamic adaptations revealed by genomes of the marine picoeukaryotes Micromonas.</title>
        <authorList>
            <person name="Worden A.Z."/>
            <person name="Lee J.H."/>
            <person name="Mock T."/>
            <person name="Rouze P."/>
            <person name="Simmons M.P."/>
            <person name="Aerts A.L."/>
            <person name="Allen A.E."/>
            <person name="Cuvelier M.L."/>
            <person name="Derelle E."/>
            <person name="Everett M.V."/>
            <person name="Foulon E."/>
            <person name="Grimwood J."/>
            <person name="Gundlach H."/>
            <person name="Henrissat B."/>
            <person name="Napoli C."/>
            <person name="McDonald S.M."/>
            <person name="Parker M.S."/>
            <person name="Rombauts S."/>
            <person name="Salamov A."/>
            <person name="Von Dassow P."/>
            <person name="Badger J.H."/>
            <person name="Coutinho P.M."/>
            <person name="Demir E."/>
            <person name="Dubchak I."/>
            <person name="Gentemann C."/>
            <person name="Eikrem W."/>
            <person name="Gready J.E."/>
            <person name="John U."/>
            <person name="Lanier W."/>
            <person name="Lindquist E.A."/>
            <person name="Lucas S."/>
            <person name="Mayer K.F."/>
            <person name="Moreau H."/>
            <person name="Not F."/>
            <person name="Otillar R."/>
            <person name="Panaud O."/>
            <person name="Pangilinan J."/>
            <person name="Paulsen I."/>
            <person name="Piegu B."/>
            <person name="Poliakov A."/>
            <person name="Robbens S."/>
            <person name="Schmutz J."/>
            <person name="Toulza E."/>
            <person name="Wyss T."/>
            <person name="Zelensky A."/>
            <person name="Zhou K."/>
            <person name="Armbrust E.V."/>
            <person name="Bhattacharya D."/>
            <person name="Goodenough U.W."/>
            <person name="Van de Peer Y."/>
            <person name="Grigoriev I.V."/>
        </authorList>
    </citation>
    <scope>NUCLEOTIDE SEQUENCE [LARGE SCALE GENOMIC DNA]</scope>
    <source>
        <strain evidence="10">RCC299 / NOUM17</strain>
    </source>
</reference>
<dbReference type="eggNOG" id="KOG1905">
    <property type="taxonomic scope" value="Eukaryota"/>
</dbReference>
<evidence type="ECO:0000256" key="5">
    <source>
        <dbReference type="ARBA" id="ARBA00023027"/>
    </source>
</evidence>
<dbReference type="SUPFAM" id="SSF52467">
    <property type="entry name" value="DHS-like NAD/FAD-binding domain"/>
    <property type="match status" value="1"/>
</dbReference>
<feature type="binding site" evidence="7">
    <location>
        <position position="148"/>
    </location>
    <ligand>
        <name>Zn(2+)</name>
        <dbReference type="ChEBI" id="CHEBI:29105"/>
    </ligand>
</feature>
<dbReference type="Pfam" id="PF02146">
    <property type="entry name" value="SIR2"/>
    <property type="match status" value="1"/>
</dbReference>
<dbReference type="InterPro" id="IPR003000">
    <property type="entry name" value="Sirtuin"/>
</dbReference>
<evidence type="ECO:0000313" key="10">
    <source>
        <dbReference type="Proteomes" id="UP000002009"/>
    </source>
</evidence>
<dbReference type="Gene3D" id="2.20.28.200">
    <property type="match status" value="1"/>
</dbReference>
<dbReference type="OrthoDB" id="424302at2759"/>
<evidence type="ECO:0000256" key="7">
    <source>
        <dbReference type="PROSITE-ProRule" id="PRU00236"/>
    </source>
</evidence>
<gene>
    <name evidence="9" type="ORF">MICPUN_57468</name>
</gene>
<organism evidence="9 10">
    <name type="scientific">Micromonas commoda (strain RCC299 / NOUM17 / CCMP2709)</name>
    <name type="common">Picoplanktonic green alga</name>
    <dbReference type="NCBI Taxonomy" id="296587"/>
    <lineage>
        <taxon>Eukaryota</taxon>
        <taxon>Viridiplantae</taxon>
        <taxon>Chlorophyta</taxon>
        <taxon>Mamiellophyceae</taxon>
        <taxon>Mamiellales</taxon>
        <taxon>Mamiellaceae</taxon>
        <taxon>Micromonas</taxon>
    </lineage>
</organism>
<dbReference type="InParanoid" id="C1E339"/>
<feature type="binding site" evidence="7">
    <location>
        <position position="173"/>
    </location>
    <ligand>
        <name>Zn(2+)</name>
        <dbReference type="ChEBI" id="CHEBI:29105"/>
    </ligand>
</feature>
<dbReference type="InterPro" id="IPR026590">
    <property type="entry name" value="Ssirtuin_cat_dom"/>
</dbReference>
<evidence type="ECO:0000313" key="9">
    <source>
        <dbReference type="EMBL" id="ACO62025.1"/>
    </source>
</evidence>
<feature type="binding site" evidence="7">
    <location>
        <position position="151"/>
    </location>
    <ligand>
        <name>Zn(2+)</name>
        <dbReference type="ChEBI" id="CHEBI:29105"/>
    </ligand>
</feature>
<dbReference type="GO" id="GO:0017136">
    <property type="term" value="F:histone deacetylase activity, NAD-dependent"/>
    <property type="evidence" value="ECO:0007669"/>
    <property type="project" value="TreeGrafter"/>
</dbReference>
<dbReference type="PANTHER" id="PTHR11085">
    <property type="entry name" value="NAD-DEPENDENT PROTEIN DEACYLASE SIRTUIN-5, MITOCHONDRIAL-RELATED"/>
    <property type="match status" value="1"/>
</dbReference>
<keyword evidence="4 7" id="KW-0862">Zinc</keyword>
<evidence type="ECO:0000256" key="3">
    <source>
        <dbReference type="ARBA" id="ARBA00022723"/>
    </source>
</evidence>
<evidence type="ECO:0000256" key="6">
    <source>
        <dbReference type="ARBA" id="ARBA00038170"/>
    </source>
</evidence>
<feature type="binding site" evidence="7">
    <location>
        <position position="182"/>
    </location>
    <ligand>
        <name>Zn(2+)</name>
        <dbReference type="ChEBI" id="CHEBI:29105"/>
    </ligand>
</feature>
<keyword evidence="2" id="KW-0808">Transferase</keyword>
<dbReference type="GO" id="GO:0000122">
    <property type="term" value="P:negative regulation of transcription by RNA polymerase II"/>
    <property type="evidence" value="ECO:0007669"/>
    <property type="project" value="TreeGrafter"/>
</dbReference>
<keyword evidence="10" id="KW-1185">Reference proteome</keyword>
<dbReference type="OMA" id="EQCKKCR"/>